<name>A0A8T0E8C3_ARGBR</name>
<comment type="caution">
    <text evidence="1">The sequence shown here is derived from an EMBL/GenBank/DDBJ whole genome shotgun (WGS) entry which is preliminary data.</text>
</comment>
<reference evidence="1" key="1">
    <citation type="journal article" date="2020" name="bioRxiv">
        <title>Chromosome-level reference genome of the European wasp spider Argiope bruennichi: a resource for studies on range expansion and evolutionary adaptation.</title>
        <authorList>
            <person name="Sheffer M.M."/>
            <person name="Hoppe A."/>
            <person name="Krehenwinkel H."/>
            <person name="Uhl G."/>
            <person name="Kuss A.W."/>
            <person name="Jensen L."/>
            <person name="Jensen C."/>
            <person name="Gillespie R.G."/>
            <person name="Hoff K.J."/>
            <person name="Prost S."/>
        </authorList>
    </citation>
    <scope>NUCLEOTIDE SEQUENCE</scope>
</reference>
<dbReference type="EMBL" id="JABXBU010002230">
    <property type="protein sequence ID" value="KAF8767993.1"/>
    <property type="molecule type" value="Genomic_DNA"/>
</dbReference>
<dbReference type="Proteomes" id="UP000807504">
    <property type="component" value="Unassembled WGS sequence"/>
</dbReference>
<protein>
    <submittedName>
        <fullName evidence="1">Uncharacterized protein</fullName>
    </submittedName>
</protein>
<proteinExistence type="predicted"/>
<organism evidence="1 2">
    <name type="scientific">Argiope bruennichi</name>
    <name type="common">Wasp spider</name>
    <name type="synonym">Aranea bruennichi</name>
    <dbReference type="NCBI Taxonomy" id="94029"/>
    <lineage>
        <taxon>Eukaryota</taxon>
        <taxon>Metazoa</taxon>
        <taxon>Ecdysozoa</taxon>
        <taxon>Arthropoda</taxon>
        <taxon>Chelicerata</taxon>
        <taxon>Arachnida</taxon>
        <taxon>Araneae</taxon>
        <taxon>Araneomorphae</taxon>
        <taxon>Entelegynae</taxon>
        <taxon>Araneoidea</taxon>
        <taxon>Araneidae</taxon>
        <taxon>Argiope</taxon>
    </lineage>
</organism>
<keyword evidence="2" id="KW-1185">Reference proteome</keyword>
<reference evidence="1" key="2">
    <citation type="submission" date="2020-06" db="EMBL/GenBank/DDBJ databases">
        <authorList>
            <person name="Sheffer M."/>
        </authorList>
    </citation>
    <scope>NUCLEOTIDE SEQUENCE</scope>
</reference>
<dbReference type="AlphaFoldDB" id="A0A8T0E8C3"/>
<evidence type="ECO:0000313" key="1">
    <source>
        <dbReference type="EMBL" id="KAF8767993.1"/>
    </source>
</evidence>
<evidence type="ECO:0000313" key="2">
    <source>
        <dbReference type="Proteomes" id="UP000807504"/>
    </source>
</evidence>
<accession>A0A8T0E8C3</accession>
<sequence>MTFFGEVHKGVKGIVKDSSNNPIPKAALKIRGRDMTFTQNGERILGIFLTRFLLNHRSQSRRVQASRRRIHHNLSGSHYPEYHHVPYQSEFKHCCRSYECPSTVSSAKTKCFYNTHVRYNEQNTQLDKRIILDYITKN</sequence>
<gene>
    <name evidence="1" type="ORF">HNY73_020859</name>
</gene>